<accession>A0A842HXH3</accession>
<protein>
    <submittedName>
        <fullName evidence="4">DUF4178 domain-containing protein</fullName>
    </submittedName>
</protein>
<evidence type="ECO:0000256" key="1">
    <source>
        <dbReference type="SAM" id="MobiDB-lite"/>
    </source>
</evidence>
<comment type="caution">
    <text evidence="4">The sequence shown here is derived from an EMBL/GenBank/DDBJ whole genome shotgun (WGS) entry which is preliminary data.</text>
</comment>
<sequence length="466" mass="50780">MAEPPEEDPPQPWGDGGGEPPVPPAPPAGPSGRTVVVPPDSSMAPAAEQFNCPNCGGSIEVKAAGYTVSIACQYCGSVLDVTNPDVQIIQRYEEEVRKLELPLGSRGVLRGTEWEVIGYMRRSELGAYPFDEYLLFNPYEGYRWLDTDGRGWSFGNQLVASPTKNGLVGFEVDGEFYQPFYAQTPTQVDYVLGEFYWRVAVGEEVIAADFVRPGKMLSWERNDRESVWTLSELLEPHEITDAFGIDPPRGGGLPLPHQPSPYRKKAGLFLKIALAAGFALLVVTSLFGGMSDPQTATINLATNGVEQSAKIGPITLDRARQAVTVSARAPGIENSWVDLGYSLTNTETGEVFEADTVVEAYSGRDSEGNWSEGSRSSASKFSMVPAGTYQLDIYAAGTQWRDSGYASSSGAQVEVTIQKGATFYSNLFLALLVIFAPALWQWWKHLSFESRRKSDSDFGGGDDDDD</sequence>
<gene>
    <name evidence="4" type="ORF">H6P80_05965</name>
</gene>
<feature type="domain" description="DUF4178" evidence="3">
    <location>
        <begin position="103"/>
        <end position="236"/>
    </location>
</feature>
<feature type="transmembrane region" description="Helical" evidence="2">
    <location>
        <begin position="268"/>
        <end position="290"/>
    </location>
</feature>
<keyword evidence="2" id="KW-1133">Transmembrane helix</keyword>
<evidence type="ECO:0000259" key="3">
    <source>
        <dbReference type="Pfam" id="PF13785"/>
    </source>
</evidence>
<keyword evidence="2" id="KW-0472">Membrane</keyword>
<dbReference type="Proteomes" id="UP000564378">
    <property type="component" value="Unassembled WGS sequence"/>
</dbReference>
<evidence type="ECO:0000313" key="4">
    <source>
        <dbReference type="EMBL" id="MBC2777163.1"/>
    </source>
</evidence>
<keyword evidence="2" id="KW-0812">Transmembrane</keyword>
<evidence type="ECO:0000313" key="5">
    <source>
        <dbReference type="Proteomes" id="UP000564378"/>
    </source>
</evidence>
<dbReference type="InterPro" id="IPR025235">
    <property type="entry name" value="DUF4178"/>
</dbReference>
<keyword evidence="5" id="KW-1185">Reference proteome</keyword>
<dbReference type="Pfam" id="PF13785">
    <property type="entry name" value="DUF4178"/>
    <property type="match status" value="1"/>
</dbReference>
<dbReference type="EMBL" id="JACJVJ010000001">
    <property type="protein sequence ID" value="MBC2777163.1"/>
    <property type="molecule type" value="Genomic_DNA"/>
</dbReference>
<proteinExistence type="predicted"/>
<name>A0A842HXH3_9SPHN</name>
<dbReference type="AlphaFoldDB" id="A0A842HXH3"/>
<feature type="compositionally biased region" description="Pro residues" evidence="1">
    <location>
        <begin position="20"/>
        <end position="29"/>
    </location>
</feature>
<feature type="transmembrane region" description="Helical" evidence="2">
    <location>
        <begin position="423"/>
        <end position="443"/>
    </location>
</feature>
<feature type="region of interest" description="Disordered" evidence="1">
    <location>
        <begin position="1"/>
        <end position="41"/>
    </location>
</feature>
<reference evidence="4 5" key="1">
    <citation type="submission" date="2020-08" db="EMBL/GenBank/DDBJ databases">
        <title>Draft genome sequence of Parasphingopyxis sp. GrpM-11.</title>
        <authorList>
            <person name="Oh J."/>
            <person name="Roh D.-H."/>
        </authorList>
    </citation>
    <scope>NUCLEOTIDE SEQUENCE [LARGE SCALE GENOMIC DNA]</scope>
    <source>
        <strain evidence="4 5">GrpM-11</strain>
    </source>
</reference>
<evidence type="ECO:0000256" key="2">
    <source>
        <dbReference type="SAM" id="Phobius"/>
    </source>
</evidence>
<organism evidence="4 5">
    <name type="scientific">Parasphingopyxis marina</name>
    <dbReference type="NCBI Taxonomy" id="2761622"/>
    <lineage>
        <taxon>Bacteria</taxon>
        <taxon>Pseudomonadati</taxon>
        <taxon>Pseudomonadota</taxon>
        <taxon>Alphaproteobacteria</taxon>
        <taxon>Sphingomonadales</taxon>
        <taxon>Sphingomonadaceae</taxon>
        <taxon>Parasphingopyxis</taxon>
    </lineage>
</organism>
<dbReference type="RefSeq" id="WP_185800390.1">
    <property type="nucleotide sequence ID" value="NZ_JACJVJ010000001.1"/>
</dbReference>